<dbReference type="GO" id="GO:0045145">
    <property type="term" value="F:single-stranded DNA 5'-3' DNA exonuclease activity"/>
    <property type="evidence" value="ECO:0007669"/>
    <property type="project" value="InterPro"/>
</dbReference>
<evidence type="ECO:0000313" key="2">
    <source>
        <dbReference type="EMBL" id="MBA4630568.1"/>
    </source>
</evidence>
<evidence type="ECO:0000256" key="1">
    <source>
        <dbReference type="ARBA" id="ARBA00009797"/>
    </source>
</evidence>
<dbReference type="Gene3D" id="3.90.320.10">
    <property type="match status" value="1"/>
</dbReference>
<dbReference type="GO" id="GO:0036297">
    <property type="term" value="P:interstrand cross-link repair"/>
    <property type="evidence" value="ECO:0007669"/>
    <property type="project" value="TreeGrafter"/>
</dbReference>
<reference evidence="2" key="2">
    <citation type="submission" date="2020-07" db="EMBL/GenBank/DDBJ databases">
        <authorList>
            <person name="Vera ALvarez R."/>
            <person name="Arias-Moreno D.M."/>
            <person name="Jimenez-Jacinto V."/>
            <person name="Jimenez-Bremont J.F."/>
            <person name="Swaminathan K."/>
            <person name="Moose S.P."/>
            <person name="Guerrero-Gonzalez M.L."/>
            <person name="Marino-Ramirez L."/>
            <person name="Landsman D."/>
            <person name="Rodriguez-Kessler M."/>
            <person name="Delgado-Sanchez P."/>
        </authorList>
    </citation>
    <scope>NUCLEOTIDE SEQUENCE</scope>
    <source>
        <tissue evidence="2">Cladode</tissue>
    </source>
</reference>
<proteinExistence type="inferred from homology"/>
<organism evidence="2">
    <name type="scientific">Opuntia streptacantha</name>
    <name type="common">Prickly pear cactus</name>
    <name type="synonym">Opuntia cardona</name>
    <dbReference type="NCBI Taxonomy" id="393608"/>
    <lineage>
        <taxon>Eukaryota</taxon>
        <taxon>Viridiplantae</taxon>
        <taxon>Streptophyta</taxon>
        <taxon>Embryophyta</taxon>
        <taxon>Tracheophyta</taxon>
        <taxon>Spermatophyta</taxon>
        <taxon>Magnoliopsida</taxon>
        <taxon>eudicotyledons</taxon>
        <taxon>Gunneridae</taxon>
        <taxon>Pentapetalae</taxon>
        <taxon>Caryophyllales</taxon>
        <taxon>Cactineae</taxon>
        <taxon>Cactaceae</taxon>
        <taxon>Opuntioideae</taxon>
        <taxon>Opuntia</taxon>
    </lineage>
</organism>
<dbReference type="GO" id="GO:0005634">
    <property type="term" value="C:nucleus"/>
    <property type="evidence" value="ECO:0007669"/>
    <property type="project" value="TreeGrafter"/>
</dbReference>
<dbReference type="InterPro" id="IPR019190">
    <property type="entry name" value="EXOV"/>
</dbReference>
<reference evidence="2" key="1">
    <citation type="journal article" date="2013" name="J. Plant Res.">
        <title>Effect of fungi and light on seed germination of three Opuntia species from semiarid lands of central Mexico.</title>
        <authorList>
            <person name="Delgado-Sanchez P."/>
            <person name="Jimenez-Bremont J.F."/>
            <person name="Guerrero-Gonzalez Mde L."/>
            <person name="Flores J."/>
        </authorList>
    </citation>
    <scope>NUCLEOTIDE SEQUENCE</scope>
    <source>
        <tissue evidence="2">Cladode</tissue>
    </source>
</reference>
<comment type="similarity">
    <text evidence="1">Belongs to the EXO5 family.</text>
</comment>
<name>A0A7C9D637_OPUST</name>
<protein>
    <recommendedName>
        <fullName evidence="3">Exonuclease V</fullName>
    </recommendedName>
</protein>
<sequence>MSYSPTKSPCSNAHVPEDHQTIPINRENLHEKIHGSYLSNQIPVEIVSEEEMALLEAALSLAAATRPSSLSPSSSRFSVLCSQLGRNSKRAVTNLAGPSSVCDVEDSGRLVSPNKKCKVPETFLNRFRRKKGLYVTDITATEWCEKQMEFILLFGKPESTPAMKAGSTRHAKLEQEVVKKVEVHVESLEDIWALKFMNFIICANQLLFEGLTREVPVVGLVQGVWMVGVIDELRMPVAGEDRNLMLVDTKTRVRPRLPTEPQGRNGRLQLMCYKYLWDNLASEKFPADQFFEYFSLDSGYILSDEVKRLMVHSDFTAETLGDIVGYFSNFCSVLPCAQDQLLLRYELQEDDSLIGEDEFPYDDNWLKAQIQSSLEFWQGEREARFPPPKEHWKCRYCQFASLCPSQTDAYSHMSSK</sequence>
<dbReference type="PANTHER" id="PTHR14464:SF4">
    <property type="entry name" value="EXONUCLEASE V"/>
    <property type="match status" value="1"/>
</dbReference>
<accession>A0A7C9D637</accession>
<dbReference type="AlphaFoldDB" id="A0A7C9D637"/>
<dbReference type="EMBL" id="GISG01074201">
    <property type="protein sequence ID" value="MBA4630568.1"/>
    <property type="molecule type" value="Transcribed_RNA"/>
</dbReference>
<evidence type="ECO:0008006" key="3">
    <source>
        <dbReference type="Google" id="ProtNLM"/>
    </source>
</evidence>
<dbReference type="InterPro" id="IPR011604">
    <property type="entry name" value="PDDEXK-like_dom_sf"/>
</dbReference>
<dbReference type="EMBL" id="GISG01074200">
    <property type="protein sequence ID" value="MBA4630567.1"/>
    <property type="molecule type" value="Transcribed_RNA"/>
</dbReference>
<dbReference type="Pfam" id="PF09810">
    <property type="entry name" value="Exo5"/>
    <property type="match status" value="3"/>
</dbReference>
<dbReference type="PANTHER" id="PTHR14464">
    <property type="entry name" value="EXONUCLEASE V"/>
    <property type="match status" value="1"/>
</dbReference>